<dbReference type="PANTHER" id="PTHR47944:SF4">
    <property type="entry name" value="OS09G0441700 PROTEIN"/>
    <property type="match status" value="1"/>
</dbReference>
<dbReference type="GO" id="GO:0016705">
    <property type="term" value="F:oxidoreductase activity, acting on paired donors, with incorporation or reduction of molecular oxygen"/>
    <property type="evidence" value="ECO:0007669"/>
    <property type="project" value="InterPro"/>
</dbReference>
<reference evidence="6 7" key="1">
    <citation type="journal article" date="2011" name="Science">
        <title>The Selaginella genome identifies genetic changes associated with the evolution of vascular plants.</title>
        <authorList>
            <person name="Banks J.A."/>
            <person name="Nishiyama T."/>
            <person name="Hasebe M."/>
            <person name="Bowman J.L."/>
            <person name="Gribskov M."/>
            <person name="dePamphilis C."/>
            <person name="Albert V.A."/>
            <person name="Aono N."/>
            <person name="Aoyama T."/>
            <person name="Ambrose B.A."/>
            <person name="Ashton N.W."/>
            <person name="Axtell M.J."/>
            <person name="Barker E."/>
            <person name="Barker M.S."/>
            <person name="Bennetzen J.L."/>
            <person name="Bonawitz N.D."/>
            <person name="Chapple C."/>
            <person name="Cheng C."/>
            <person name="Correa L.G."/>
            <person name="Dacre M."/>
            <person name="DeBarry J."/>
            <person name="Dreyer I."/>
            <person name="Elias M."/>
            <person name="Engstrom E.M."/>
            <person name="Estelle M."/>
            <person name="Feng L."/>
            <person name="Finet C."/>
            <person name="Floyd S.K."/>
            <person name="Frommer W.B."/>
            <person name="Fujita T."/>
            <person name="Gramzow L."/>
            <person name="Gutensohn M."/>
            <person name="Harholt J."/>
            <person name="Hattori M."/>
            <person name="Heyl A."/>
            <person name="Hirai T."/>
            <person name="Hiwatashi Y."/>
            <person name="Ishikawa M."/>
            <person name="Iwata M."/>
            <person name="Karol K.G."/>
            <person name="Koehler B."/>
            <person name="Kolukisaoglu U."/>
            <person name="Kubo M."/>
            <person name="Kurata T."/>
            <person name="Lalonde S."/>
            <person name="Li K."/>
            <person name="Li Y."/>
            <person name="Litt A."/>
            <person name="Lyons E."/>
            <person name="Manning G."/>
            <person name="Maruyama T."/>
            <person name="Michael T.P."/>
            <person name="Mikami K."/>
            <person name="Miyazaki S."/>
            <person name="Morinaga S."/>
            <person name="Murata T."/>
            <person name="Mueller-Roeber B."/>
            <person name="Nelson D.R."/>
            <person name="Obara M."/>
            <person name="Oguri Y."/>
            <person name="Olmstead R.G."/>
            <person name="Onodera N."/>
            <person name="Petersen B.L."/>
            <person name="Pils B."/>
            <person name="Prigge M."/>
            <person name="Rensing S.A."/>
            <person name="Riano-Pachon D.M."/>
            <person name="Roberts A.W."/>
            <person name="Sato Y."/>
            <person name="Scheller H.V."/>
            <person name="Schulz B."/>
            <person name="Schulz C."/>
            <person name="Shakirov E.V."/>
            <person name="Shibagaki N."/>
            <person name="Shinohara N."/>
            <person name="Shippen D.E."/>
            <person name="Soerensen I."/>
            <person name="Sotooka R."/>
            <person name="Sugimoto N."/>
            <person name="Sugita M."/>
            <person name="Sumikawa N."/>
            <person name="Tanurdzic M."/>
            <person name="Theissen G."/>
            <person name="Ulvskov P."/>
            <person name="Wakazuki S."/>
            <person name="Weng J.K."/>
            <person name="Willats W.W."/>
            <person name="Wipf D."/>
            <person name="Wolf P.G."/>
            <person name="Yang L."/>
            <person name="Zimmer A.D."/>
            <person name="Zhu Q."/>
            <person name="Mitros T."/>
            <person name="Hellsten U."/>
            <person name="Loque D."/>
            <person name="Otillar R."/>
            <person name="Salamov A."/>
            <person name="Schmutz J."/>
            <person name="Shapiro H."/>
            <person name="Lindquist E."/>
            <person name="Lucas S."/>
            <person name="Rokhsar D."/>
            <person name="Grigoriev I.V."/>
        </authorList>
    </citation>
    <scope>NUCLEOTIDE SEQUENCE [LARGE SCALE GENOMIC DNA]</scope>
</reference>
<dbReference type="EMBL" id="GL377606">
    <property type="protein sequence ID" value="EFJ19526.1"/>
    <property type="molecule type" value="Genomic_DNA"/>
</dbReference>
<dbReference type="Proteomes" id="UP000001514">
    <property type="component" value="Unassembled WGS sequence"/>
</dbReference>
<dbReference type="GO" id="GO:0020037">
    <property type="term" value="F:heme binding"/>
    <property type="evidence" value="ECO:0007669"/>
    <property type="project" value="InterPro"/>
</dbReference>
<gene>
    <name evidence="6" type="ORF">SELMODRAFT_419293</name>
</gene>
<dbReference type="PRINTS" id="PR00463">
    <property type="entry name" value="EP450I"/>
</dbReference>
<comment type="similarity">
    <text evidence="1">Belongs to the cytochrome P450 family.</text>
</comment>
<dbReference type="AlphaFoldDB" id="D8S8G4"/>
<dbReference type="PRINTS" id="PR00385">
    <property type="entry name" value="P450"/>
</dbReference>
<keyword evidence="2" id="KW-0349">Heme</keyword>
<dbReference type="PANTHER" id="PTHR47944">
    <property type="entry name" value="CYTOCHROME P450 98A9"/>
    <property type="match status" value="1"/>
</dbReference>
<dbReference type="Pfam" id="PF00067">
    <property type="entry name" value="p450"/>
    <property type="match status" value="1"/>
</dbReference>
<dbReference type="eggNOG" id="KOG0156">
    <property type="taxonomic scope" value="Eukaryota"/>
</dbReference>
<keyword evidence="5" id="KW-0408">Iron</keyword>
<evidence type="ECO:0000256" key="2">
    <source>
        <dbReference type="ARBA" id="ARBA00022617"/>
    </source>
</evidence>
<dbReference type="InterPro" id="IPR036396">
    <property type="entry name" value="Cyt_P450_sf"/>
</dbReference>
<proteinExistence type="inferred from homology"/>
<keyword evidence="4" id="KW-0560">Oxidoreductase</keyword>
<dbReference type="Gene3D" id="1.10.630.10">
    <property type="entry name" value="Cytochrome P450"/>
    <property type="match status" value="1"/>
</dbReference>
<dbReference type="SUPFAM" id="SSF48264">
    <property type="entry name" value="Cytochrome P450"/>
    <property type="match status" value="1"/>
</dbReference>
<organism evidence="7">
    <name type="scientific">Selaginella moellendorffii</name>
    <name type="common">Spikemoss</name>
    <dbReference type="NCBI Taxonomy" id="88036"/>
    <lineage>
        <taxon>Eukaryota</taxon>
        <taxon>Viridiplantae</taxon>
        <taxon>Streptophyta</taxon>
        <taxon>Embryophyta</taxon>
        <taxon>Tracheophyta</taxon>
        <taxon>Lycopodiopsida</taxon>
        <taxon>Selaginellales</taxon>
        <taxon>Selaginellaceae</taxon>
        <taxon>Selaginella</taxon>
    </lineage>
</organism>
<evidence type="ECO:0000313" key="6">
    <source>
        <dbReference type="EMBL" id="EFJ19526.1"/>
    </source>
</evidence>
<dbReference type="KEGG" id="smo:SELMODRAFT_419293"/>
<accession>D8S8G4</accession>
<evidence type="ECO:0000256" key="1">
    <source>
        <dbReference type="ARBA" id="ARBA00010617"/>
    </source>
</evidence>
<sequence>MKAAHKKLDKVLQRITDEHKSKLKPVRKGDGKPLDKVDNQAPDLIDVMLSLDDFDNDCLKGMITDVLAGGTDTAAIAMEWALSELIRNQPCMAKAQDEIDLIVGGGRDVNEDDLSKLKYLKAVVKETFRLHPPAPLRLKVVFGSDGHLQKKRIEV</sequence>
<evidence type="ECO:0000256" key="4">
    <source>
        <dbReference type="ARBA" id="ARBA00023002"/>
    </source>
</evidence>
<dbReference type="GO" id="GO:0004497">
    <property type="term" value="F:monooxygenase activity"/>
    <property type="evidence" value="ECO:0007669"/>
    <property type="project" value="InterPro"/>
</dbReference>
<dbReference type="Gramene" id="EFJ19526">
    <property type="protein sequence ID" value="EFJ19526"/>
    <property type="gene ID" value="SELMODRAFT_419293"/>
</dbReference>
<name>D8S8G4_SELML</name>
<dbReference type="HOGENOM" id="CLU_1698512_0_0_1"/>
<evidence type="ECO:0000256" key="5">
    <source>
        <dbReference type="ARBA" id="ARBA00023004"/>
    </source>
</evidence>
<dbReference type="InterPro" id="IPR002401">
    <property type="entry name" value="Cyt_P450_E_grp-I"/>
</dbReference>
<evidence type="ECO:0000256" key="3">
    <source>
        <dbReference type="ARBA" id="ARBA00022723"/>
    </source>
</evidence>
<evidence type="ECO:0008006" key="8">
    <source>
        <dbReference type="Google" id="ProtNLM"/>
    </source>
</evidence>
<dbReference type="GO" id="GO:0044550">
    <property type="term" value="P:secondary metabolite biosynthetic process"/>
    <property type="evidence" value="ECO:0007669"/>
    <property type="project" value="UniProtKB-ARBA"/>
</dbReference>
<keyword evidence="7" id="KW-1185">Reference proteome</keyword>
<evidence type="ECO:0000313" key="7">
    <source>
        <dbReference type="Proteomes" id="UP000001514"/>
    </source>
</evidence>
<keyword evidence="3" id="KW-0479">Metal-binding</keyword>
<protein>
    <recommendedName>
        <fullName evidence="8">Cytochrome P450-dependent monooxygenase</fullName>
    </recommendedName>
</protein>
<dbReference type="GO" id="GO:0005506">
    <property type="term" value="F:iron ion binding"/>
    <property type="evidence" value="ECO:0007669"/>
    <property type="project" value="InterPro"/>
</dbReference>
<dbReference type="InterPro" id="IPR001128">
    <property type="entry name" value="Cyt_P450"/>
</dbReference>
<dbReference type="OMA" id="ISMEWAM"/>
<dbReference type="InParanoid" id="D8S8G4"/>